<dbReference type="STRING" id="574566.I0Z015"/>
<feature type="compositionally biased region" description="Basic and acidic residues" evidence="7">
    <location>
        <begin position="494"/>
        <end position="510"/>
    </location>
</feature>
<accession>I0Z015</accession>
<feature type="region of interest" description="Disordered" evidence="7">
    <location>
        <begin position="120"/>
        <end position="188"/>
    </location>
</feature>
<evidence type="ECO:0000313" key="10">
    <source>
        <dbReference type="Proteomes" id="UP000007264"/>
    </source>
</evidence>
<feature type="coiled-coil region" evidence="6">
    <location>
        <begin position="2002"/>
        <end position="2082"/>
    </location>
</feature>
<dbReference type="Gene3D" id="2.60.40.10">
    <property type="entry name" value="Immunoglobulins"/>
    <property type="match status" value="1"/>
</dbReference>
<feature type="coiled-coil region" evidence="6">
    <location>
        <begin position="1011"/>
        <end position="1045"/>
    </location>
</feature>
<evidence type="ECO:0000256" key="4">
    <source>
        <dbReference type="ARBA" id="ARBA00023054"/>
    </source>
</evidence>
<dbReference type="GO" id="GO:0005524">
    <property type="term" value="F:ATP binding"/>
    <property type="evidence" value="ECO:0007669"/>
    <property type="project" value="UniProtKB-KW"/>
</dbReference>
<evidence type="ECO:0000256" key="2">
    <source>
        <dbReference type="ARBA" id="ARBA00022741"/>
    </source>
</evidence>
<feature type="coiled-coil region" evidence="6">
    <location>
        <begin position="1069"/>
        <end position="1163"/>
    </location>
</feature>
<feature type="region of interest" description="Disordered" evidence="7">
    <location>
        <begin position="866"/>
        <end position="896"/>
    </location>
</feature>
<evidence type="ECO:0000256" key="5">
    <source>
        <dbReference type="ARBA" id="ARBA00023175"/>
    </source>
</evidence>
<dbReference type="PANTHER" id="PTHR37739">
    <property type="entry name" value="KINESIN-LIKE PROTEIN KIN-12D"/>
    <property type="match status" value="1"/>
</dbReference>
<dbReference type="Pfam" id="PF00635">
    <property type="entry name" value="Motile_Sperm"/>
    <property type="match status" value="1"/>
</dbReference>
<feature type="domain" description="MSP" evidence="8">
    <location>
        <begin position="8"/>
        <end position="100"/>
    </location>
</feature>
<evidence type="ECO:0000256" key="1">
    <source>
        <dbReference type="ARBA" id="ARBA00022701"/>
    </source>
</evidence>
<feature type="region of interest" description="Disordered" evidence="7">
    <location>
        <begin position="1458"/>
        <end position="1500"/>
    </location>
</feature>
<feature type="compositionally biased region" description="Polar residues" evidence="7">
    <location>
        <begin position="231"/>
        <end position="248"/>
    </location>
</feature>
<feature type="coiled-coil region" evidence="6">
    <location>
        <begin position="1607"/>
        <end position="1671"/>
    </location>
</feature>
<feature type="coiled-coil region" evidence="6">
    <location>
        <begin position="1202"/>
        <end position="1229"/>
    </location>
</feature>
<keyword evidence="10" id="KW-1185">Reference proteome</keyword>
<dbReference type="OrthoDB" id="548052at2759"/>
<sequence>MSENGGLLTLEPEELIFQDVHLNQAYTQVVTITNNLRATVEATVRSGSTDRFTVSPSKIFLKSGHSCQLQVTLKVLKFVQKRKAAEQGQRDVFHIKATYFDQKFHATFFLAPEEAGMERIPRPIGAALRDPTPPRTDPRGHSRMPSAAPAHTAERQQSAENASAAEDMSQMRGSISEPPQRRSSRFSAWQMADRGAEQLLSEPHQDAAAHNAVLHRSREPTEPQGGAAMQAKSSFHQPASGIASPQVQGQGGSWSHEEEELLDREVQDELLATIEEQEQALREKDEMLEYLQSCLRAAEMEAAQATGAASPMQGLMPERENAGEAHPQHRELQAANAQLEGANAQLRGRVQDLAAELQEAREELVALGGLQEQLAADVEGDVDVDALVLAAVGRERAAQDARNSKVLELLKSKDQVIERFEVRFAEAQAETRQLAADLAEARRRAEAAEARAAELLEQRAKARRAQERQLTEAANLQASLRANTAALKAELESYKREAARKSPEPRRREVGASGSKAKGSSDAREAALKAELNVTSQSLAASKQEAEALSVGLQKANAFIEVSSLPCLFLFKDLQGQLAAQQEAAAAKEKEASQLQEQITELEAILSEPGKDPVQTPSSRVKDLEEKVAALEASNGELEQALVALRSEHERHARPQQREHEGGMPGCKALQLAHFDTSSAGTIAELRASSAEKSALLAAAEERLARLEALHSIAQACSTTHSCTTTSGIDHETAMCGEQQLEEMRAALVGLGEVAQLGKADALSARALAARLSARVSEMVMSEQRATAAAEVAAKRLAEAQDAHHTEVAALREVARAKEKAFRDALQLQSSVNGAAVPGAEEASAAAAIQDAKLADAACQVKSTGIDAQQSSKCGGSPTAGTPPTSVASGAEEQSQALQEAAAAKAEAANLKAELLAKEKELQSAFAAAEQALAEANGRATSATKDAEEWAREAEDRRMQLSVLMETMETLQTGSLGDKEQRIVALTAKFAAARLKEAAAVRRVDDLTKEAAAREEAAAQLHVRLEAAERQLVQLHADLDAADRHTAQLTADLDAASICRDAAVQDAAAAQAQLLLQEEVARAAAAEAEQRVVQSQEALSAAEAELLRTREEADRTLQHDRETLQAESYARCAALAEELQATRASHREAVQNAQAELAASQQAAAAALASRPLPEDLEKASEAALERAQEKEAAAQAAGAKATCAQQQAEQLAAEVDVLSAEVAELRADAETRGAAVEGLHATLERIERATAEQIGPVRRAGQVRWSADGAWDSRAGTDGRRASAEDVSLASLSKELVHARMSEANMQRKLRVAARAEEMLRERLSQRDQRITDLKSAVAAAEAEAADARRGLACTFVADKPQAATQTEAHLLTARSFESETATAGEPTISAPTAEALAATASGEPDVSSPGQVAEQCTHDAGNPSSAVDSGRLPAGISGSLAETPLLALPAPEASIHREADPAGGPAAQGPDSPRERSSQSTALVLRESNDGGSPQRGAAEALADARLEMARRNAEIAHLQGSLTQLVAAQQAQLHRPSPAVAACEQDITELSRQLRELQRECAAASVAAASVLNVQSRLTEDSPPAEGQLSISELVDQLEKKAAVKRLESAAKAAAEERARAAAQPLECSQRAVVRDLSVKVAAMSKELAQIKSERDVALERLRTLRASLGSSRIPGDTVSAEAAATPLALPASTGAESQHSTAPAVAPAIAVEAESLSGLCTMLAHHLDVLEASQQPLSGVLQSCDEAYAEEDSAGALGLAVQQAVGKVTLEAGAMRSTLHVLSACLPQLHAKPASAGSQAEPPAKESAAVLDSRAAGQDPKSREESTSAAAAAAAAAVAELKAKAQKWKMRCQELKREMAVAAAAAAAREAAVSERLAAAESAALQQAAAAAPSRGDRPAEAGRSISVQARGAQAEARAAAARAAEAEARLEAAQKQLHTVRGGASAAQRALQEEIQSLKACLAQEKAGRARIVESLRSTIDGLRAAGDVEGRLKAELVSAQEQLASVRASLEAAEERSGGRRKEVQSLREELDRAQTELRRRGADAELQEHDATLRLSDAQQRLALLESKLVAADTQQSEVKAAMTAALDSVDGLQPSDRLVEDVRSLHKALKAANDRCRLLERQATSLAESGEEDRGALRWEGFVRARRYREAVQQLREDLRAAIAEREAAVEEAGREHTRADAMRAEAKAQSRRLEEARRAAEEERQRSAQQHRGALADMAARMEAERAALRQEAAAAAASAAAAAEDRSRAAAAAQLQDAQAREQASVLAARADCARAARELECLRQQFRAYQAVKAGEVAGLEARLRVALSQPPAAGRPWKAAAAADAGRPTHGGSRPQASSSSTRRATAPANDTRPSEGLQQACGAAAEVADAVQREAVAAAEREADLERLQRQAAEAAAAEARETAEKLREKLQACQRELRSVQDRLAAATAERRQQPAANFLRLQGELANAQEALKAARSESTRRLRELQSLQGAASGAPLGNAAALATETAAREAAEAKLREVKAALLRKKQLVTDLRKRVDELSEQLVKAQAQNSAQNLQGIETKARSAQAACARKDEMLRELRDRMEHLMHGAAARAAEADVADDGSELTRLRNELGRLRTELARKDAELARLQSAQADLEQAQQEAATAGIGADPAGEDQAAKRQAALTACGLGLLRSLERALDLSQLCSKAMSDAAERLSSNGGQSANADTIAALVDLSASEVRELLGEERGCTMAELGQEVAAVLSCCEAILLPESNGGAETQAAGGNGRMRNQAVQKSLCALLDAAEAEIHR</sequence>
<gene>
    <name evidence="9" type="ORF">COCSUDRAFT_62512</name>
</gene>
<proteinExistence type="predicted"/>
<feature type="coiled-coil region" evidence="6">
    <location>
        <begin position="2276"/>
        <end position="2303"/>
    </location>
</feature>
<feature type="region of interest" description="Disordered" evidence="7">
    <location>
        <begin position="1797"/>
        <end position="1833"/>
    </location>
</feature>
<feature type="compositionally biased region" description="Low complexity" evidence="7">
    <location>
        <begin position="2216"/>
        <end position="2226"/>
    </location>
</feature>
<feature type="coiled-coil region" evidence="6">
    <location>
        <begin position="329"/>
        <end position="370"/>
    </location>
</feature>
<feature type="coiled-coil region" evidence="6">
    <location>
        <begin position="2384"/>
        <end position="2473"/>
    </location>
</feature>
<evidence type="ECO:0000256" key="3">
    <source>
        <dbReference type="ARBA" id="ARBA00022840"/>
    </source>
</evidence>
<dbReference type="EMBL" id="AGSI01000006">
    <property type="protein sequence ID" value="EIE23984.1"/>
    <property type="molecule type" value="Genomic_DNA"/>
</dbReference>
<dbReference type="GO" id="GO:0005874">
    <property type="term" value="C:microtubule"/>
    <property type="evidence" value="ECO:0007669"/>
    <property type="project" value="UniProtKB-KW"/>
</dbReference>
<dbReference type="InterPro" id="IPR000535">
    <property type="entry name" value="MSP_dom"/>
</dbReference>
<feature type="region of interest" description="Disordered" evidence="7">
    <location>
        <begin position="2179"/>
        <end position="2226"/>
    </location>
</feature>
<feature type="coiled-coil region" evidence="6">
    <location>
        <begin position="571"/>
        <end position="648"/>
    </location>
</feature>
<feature type="region of interest" description="Disordered" evidence="7">
    <location>
        <begin position="217"/>
        <end position="258"/>
    </location>
</feature>
<dbReference type="RefSeq" id="XP_005648528.1">
    <property type="nucleotide sequence ID" value="XM_005648471.1"/>
</dbReference>
<feature type="region of interest" description="Disordered" evidence="7">
    <location>
        <begin position="1400"/>
        <end position="1438"/>
    </location>
</feature>
<comment type="caution">
    <text evidence="9">The sequence shown here is derived from an EMBL/GenBank/DDBJ whole genome shotgun (WGS) entry which is preliminary data.</text>
</comment>
<dbReference type="PANTHER" id="PTHR37739:SF8">
    <property type="entry name" value="KINESIN-LIKE PROTEIN KIN-12D"/>
    <property type="match status" value="1"/>
</dbReference>
<evidence type="ECO:0000256" key="6">
    <source>
        <dbReference type="SAM" id="Coils"/>
    </source>
</evidence>
<feature type="coiled-coil region" evidence="6">
    <location>
        <begin position="1543"/>
        <end position="1570"/>
    </location>
</feature>
<dbReference type="GeneID" id="17041982"/>
<dbReference type="SUPFAM" id="SSF49354">
    <property type="entry name" value="PapD-like"/>
    <property type="match status" value="1"/>
</dbReference>
<feature type="coiled-coil region" evidence="6">
    <location>
        <begin position="2499"/>
        <end position="2580"/>
    </location>
</feature>
<feature type="region of interest" description="Disordered" evidence="7">
    <location>
        <begin position="494"/>
        <end position="524"/>
    </location>
</feature>
<feature type="region of interest" description="Disordered" evidence="7">
    <location>
        <begin position="2322"/>
        <end position="2374"/>
    </location>
</feature>
<feature type="coiled-coil region" evidence="6">
    <location>
        <begin position="683"/>
        <end position="710"/>
    </location>
</feature>
<name>I0Z015_COCSC</name>
<dbReference type="InterPro" id="IPR008962">
    <property type="entry name" value="PapD-like_sf"/>
</dbReference>
<keyword evidence="3" id="KW-0067">ATP-binding</keyword>
<keyword evidence="5" id="KW-0505">Motor protein</keyword>
<dbReference type="KEGG" id="csl:COCSUDRAFT_62512"/>
<feature type="compositionally biased region" description="Basic and acidic residues" evidence="7">
    <location>
        <begin position="2179"/>
        <end position="2215"/>
    </location>
</feature>
<keyword evidence="4 6" id="KW-0175">Coiled coil</keyword>
<protein>
    <recommendedName>
        <fullName evidence="8">MSP domain-containing protein</fullName>
    </recommendedName>
</protein>
<organism evidence="9 10">
    <name type="scientific">Coccomyxa subellipsoidea (strain C-169)</name>
    <name type="common">Green microalga</name>
    <dbReference type="NCBI Taxonomy" id="574566"/>
    <lineage>
        <taxon>Eukaryota</taxon>
        <taxon>Viridiplantae</taxon>
        <taxon>Chlorophyta</taxon>
        <taxon>core chlorophytes</taxon>
        <taxon>Trebouxiophyceae</taxon>
        <taxon>Trebouxiophyceae incertae sedis</taxon>
        <taxon>Coccomyxaceae</taxon>
        <taxon>Coccomyxa</taxon>
        <taxon>Coccomyxa subellipsoidea</taxon>
    </lineage>
</organism>
<evidence type="ECO:0000256" key="7">
    <source>
        <dbReference type="SAM" id="MobiDB-lite"/>
    </source>
</evidence>
<dbReference type="Proteomes" id="UP000007264">
    <property type="component" value="Unassembled WGS sequence"/>
</dbReference>
<keyword evidence="1" id="KW-0493">Microtubule</keyword>
<evidence type="ECO:0000313" key="9">
    <source>
        <dbReference type="EMBL" id="EIE23984.1"/>
    </source>
</evidence>
<feature type="coiled-coil region" evidence="6">
    <location>
        <begin position="1842"/>
        <end position="1869"/>
    </location>
</feature>
<reference evidence="9 10" key="1">
    <citation type="journal article" date="2012" name="Genome Biol.">
        <title>The genome of the polar eukaryotic microalga coccomyxa subellipsoidea reveals traits of cold adaptation.</title>
        <authorList>
            <person name="Blanc G."/>
            <person name="Agarkova I."/>
            <person name="Grimwood J."/>
            <person name="Kuo A."/>
            <person name="Brueggeman A."/>
            <person name="Dunigan D."/>
            <person name="Gurnon J."/>
            <person name="Ladunga I."/>
            <person name="Lindquist E."/>
            <person name="Lucas S."/>
            <person name="Pangilinan J."/>
            <person name="Proschold T."/>
            <person name="Salamov A."/>
            <person name="Schmutz J."/>
            <person name="Weeks D."/>
            <person name="Yamada T."/>
            <person name="Claverie J.M."/>
            <person name="Grigoriev I."/>
            <person name="Van Etten J."/>
            <person name="Lomsadze A."/>
            <person name="Borodovsky M."/>
        </authorList>
    </citation>
    <scope>NUCLEOTIDE SEQUENCE [LARGE SCALE GENOMIC DNA]</scope>
    <source>
        <strain evidence="9 10">C-169</strain>
    </source>
</reference>
<dbReference type="InterPro" id="IPR013783">
    <property type="entry name" value="Ig-like_fold"/>
</dbReference>
<dbReference type="InterPro" id="IPR044986">
    <property type="entry name" value="KIF15/KIN-12"/>
</dbReference>
<feature type="compositionally biased region" description="Low complexity" evidence="7">
    <location>
        <begin position="1463"/>
        <end position="1472"/>
    </location>
</feature>
<dbReference type="eggNOG" id="ENOG502SG62">
    <property type="taxonomic scope" value="Eukaryota"/>
</dbReference>
<feature type="coiled-coil region" evidence="6">
    <location>
        <begin position="1914"/>
        <end position="1948"/>
    </location>
</feature>
<evidence type="ECO:0000259" key="8">
    <source>
        <dbReference type="Pfam" id="PF00635"/>
    </source>
</evidence>
<feature type="compositionally biased region" description="Polar residues" evidence="7">
    <location>
        <begin position="866"/>
        <end position="888"/>
    </location>
</feature>
<feature type="compositionally biased region" description="Low complexity" evidence="7">
    <location>
        <begin position="2322"/>
        <end position="2361"/>
    </location>
</feature>
<keyword evidence="2" id="KW-0547">Nucleotide-binding</keyword>
<feature type="coiled-coil region" evidence="6">
    <location>
        <begin position="2604"/>
        <end position="2641"/>
    </location>
</feature>